<dbReference type="InterPro" id="IPR052354">
    <property type="entry name" value="Cell_Wall_Dynamics_Protein"/>
</dbReference>
<dbReference type="PROSITE" id="PS00018">
    <property type="entry name" value="EF_HAND_1"/>
    <property type="match status" value="1"/>
</dbReference>
<dbReference type="SUPFAM" id="SSF53955">
    <property type="entry name" value="Lysozyme-like"/>
    <property type="match status" value="1"/>
</dbReference>
<evidence type="ECO:0000313" key="2">
    <source>
        <dbReference type="Proteomes" id="UP000676035"/>
    </source>
</evidence>
<accession>A0ABS5N004</accession>
<protein>
    <recommendedName>
        <fullName evidence="3">Chitinase</fullName>
    </recommendedName>
</protein>
<dbReference type="Proteomes" id="UP000676035">
    <property type="component" value="Unassembled WGS sequence"/>
</dbReference>
<keyword evidence="2" id="KW-1185">Reference proteome</keyword>
<proteinExistence type="predicted"/>
<dbReference type="EMBL" id="JAGYHF010000008">
    <property type="protein sequence ID" value="MBS4079899.1"/>
    <property type="molecule type" value="Genomic_DNA"/>
</dbReference>
<evidence type="ECO:0000313" key="1">
    <source>
        <dbReference type="EMBL" id="MBS4079899.1"/>
    </source>
</evidence>
<comment type="caution">
    <text evidence="1">The sequence shown here is derived from an EMBL/GenBank/DDBJ whole genome shotgun (WGS) entry which is preliminary data.</text>
</comment>
<reference evidence="1 2" key="1">
    <citation type="submission" date="2021-04" db="EMBL/GenBank/DDBJ databases">
        <title>Pseudomonas rustica sp. nov. isolated from raw milk.</title>
        <authorList>
            <person name="Fiedler G."/>
            <person name="Gieschler S."/>
            <person name="Kabisch J."/>
            <person name="Grimmler C."/>
            <person name="Brinks E."/>
            <person name="Wagner N."/>
            <person name="Hetzer B."/>
            <person name="Franz C.M.A.P."/>
            <person name="Boehnlein C."/>
        </authorList>
    </citation>
    <scope>NUCLEOTIDE SEQUENCE [LARGE SCALE GENOMIC DNA]</scope>
    <source>
        <strain evidence="1 2">MBT-4</strain>
    </source>
</reference>
<evidence type="ECO:0008006" key="3">
    <source>
        <dbReference type="Google" id="ProtNLM"/>
    </source>
</evidence>
<dbReference type="Gene3D" id="1.10.530.10">
    <property type="match status" value="1"/>
</dbReference>
<dbReference type="RefSeq" id="WP_212545354.1">
    <property type="nucleotide sequence ID" value="NZ_JAGYHF010000008.1"/>
</dbReference>
<dbReference type="Gene3D" id="2.30.30.40">
    <property type="entry name" value="SH3 Domains"/>
    <property type="match status" value="1"/>
</dbReference>
<dbReference type="InterPro" id="IPR018247">
    <property type="entry name" value="EF_Hand_1_Ca_BS"/>
</dbReference>
<gene>
    <name evidence="1" type="ORF">KFS80_16555</name>
</gene>
<dbReference type="PANTHER" id="PTHR34408">
    <property type="entry name" value="FAMILY PROTEIN, PUTATIVE-RELATED"/>
    <property type="match status" value="1"/>
</dbReference>
<dbReference type="InterPro" id="IPR023346">
    <property type="entry name" value="Lysozyme-like_dom_sf"/>
</dbReference>
<name>A0ABS5N004_9PSED</name>
<organism evidence="1 2">
    <name type="scientific">Pseudomonas rustica</name>
    <dbReference type="NCBI Taxonomy" id="2827099"/>
    <lineage>
        <taxon>Bacteria</taxon>
        <taxon>Pseudomonadati</taxon>
        <taxon>Pseudomonadota</taxon>
        <taxon>Gammaproteobacteria</taxon>
        <taxon>Pseudomonadales</taxon>
        <taxon>Pseudomonadaceae</taxon>
        <taxon>Pseudomonas</taxon>
    </lineage>
</organism>
<dbReference type="PANTHER" id="PTHR34408:SF1">
    <property type="entry name" value="GLYCOSYL HYDROLASE FAMILY 19 DOMAIN-CONTAINING PROTEIN HI_1415"/>
    <property type="match status" value="1"/>
</dbReference>
<sequence length="910" mass="99809">MTETTSKKVEKWSYPLKVGAAGTTDPQQFYKALAKAKDGFYPLGANGLWHGGIHFDEASGLVPDLAEVKCIADGEVVAYRIDSTYPKSAYGTAEAEFSTGFVLVKHRLEAPVQPAPPAPAGSPASPPAVGPSLNFFSLYMHLLQWKNYEETPALSRPPFWGGGTLQVKASADDEILGLRVRQEPRGKSGYATVLTVLSRGTVVETGEEENGWLKVVSVTPANTDLQPGTGWVFKREMTAGSTPNTYVIGTAAKDPMNPPQKGLVVRATASQSGAAKAILPHGTQVRIGSDGTRGKYQKLLEIVSGNAVPPLAPAEVLGYVWEGQLESKSEPAEKDAVHVLTTPFPITAGSLIGHVGKYQNHSDSAPKNLLHVEVFSCEDVKAFTGLSKEKAAGLPAAGKTLVKIPKDSVLVTHTQGMSATNPPKVSDPHKKVGYDFFVPVGVLDALPAEKKIKVPVVMGGTTTYTLWWRLDGLLGDAEGNEISGWFAEPDTALSRHSPFEWEGFSFLEEAGSNVDHLSAFLHAQERLSEEEQTAYSPNIESAEEGSAKQRLYKILDGNGDKKLTTDEIKTALAKPWFSQPISYMATRYENEWFYESGKWNALDEIMGHTESDPNKAWKEEKTRIERLGWWDKLAGQHGIDGAKVWHIHPIALIGNFSGKSARKLITQAMLKAAKPSITDAYCEEILPYLNKYAELYKVDNPLRVAHFLAQVGHESGFKVTSEDLNYTAIGMRKQFGCRNNAKGYEASTDECKVLPRLRPKLWSEPETYAHNPAKLGSYVYANRNDNGNEASGEGYKYRGRGVIQLTGKYNYRQYTKIHNQADPSDLQDFVANPDLIMESVKYGVESAFVWWSMFKINQAIDDSLALRTMSDIDGHVSDISIKVNGGTTGLQERINLFKLLKDMVAEEMGL</sequence>